<proteinExistence type="predicted"/>
<reference evidence="2" key="1">
    <citation type="submission" date="2022-10" db="EMBL/GenBank/DDBJ databases">
        <title>The complete genomes of actinobacterial strains from the NBC collection.</title>
        <authorList>
            <person name="Joergensen T.S."/>
            <person name="Alvarez Arevalo M."/>
            <person name="Sterndorff E.B."/>
            <person name="Faurdal D."/>
            <person name="Vuksanovic O."/>
            <person name="Mourched A.-S."/>
            <person name="Charusanti P."/>
            <person name="Shaw S."/>
            <person name="Blin K."/>
            <person name="Weber T."/>
        </authorList>
    </citation>
    <scope>NUCLEOTIDE SEQUENCE</scope>
    <source>
        <strain evidence="2">NBC_00254</strain>
    </source>
</reference>
<dbReference type="RefSeq" id="WP_142649368.1">
    <property type="nucleotide sequence ID" value="NZ_CP108085.1"/>
</dbReference>
<keyword evidence="3" id="KW-1185">Reference proteome</keyword>
<feature type="compositionally biased region" description="Acidic residues" evidence="1">
    <location>
        <begin position="147"/>
        <end position="172"/>
    </location>
</feature>
<evidence type="ECO:0000313" key="3">
    <source>
        <dbReference type="Proteomes" id="UP001432011"/>
    </source>
</evidence>
<accession>A0ABZ1SMY3</accession>
<sequence length="190" mass="21643">MKDGLKVALAVIAGYYLGRHHKLRLAMVLALAILAARLKGEGAAGALLEQVPKILGGAAPDLGKITERVRGDLLDIGKAAAMRATSRQIDNLSDRLHERAEALRQPKGRGRAAVLEEEEEEEERERPEEARRRAPRRRPPQRKPEPEPEEAYEEEEEYDEEPYEEEAAEPEPEERRRPRVRPTRPVVRRR</sequence>
<organism evidence="2 3">
    <name type="scientific">Microbispora hainanensis</name>
    <dbReference type="NCBI Taxonomy" id="568844"/>
    <lineage>
        <taxon>Bacteria</taxon>
        <taxon>Bacillati</taxon>
        <taxon>Actinomycetota</taxon>
        <taxon>Actinomycetes</taxon>
        <taxon>Streptosporangiales</taxon>
        <taxon>Streptosporangiaceae</taxon>
        <taxon>Microbispora</taxon>
    </lineage>
</organism>
<dbReference type="Proteomes" id="UP001432011">
    <property type="component" value="Chromosome"/>
</dbReference>
<evidence type="ECO:0000256" key="1">
    <source>
        <dbReference type="SAM" id="MobiDB-lite"/>
    </source>
</evidence>
<feature type="region of interest" description="Disordered" evidence="1">
    <location>
        <begin position="101"/>
        <end position="190"/>
    </location>
</feature>
<feature type="compositionally biased region" description="Basic residues" evidence="1">
    <location>
        <begin position="177"/>
        <end position="190"/>
    </location>
</feature>
<protein>
    <submittedName>
        <fullName evidence="2">Uncharacterized protein</fullName>
    </submittedName>
</protein>
<dbReference type="EMBL" id="CP108085">
    <property type="protein sequence ID" value="WUP73827.1"/>
    <property type="molecule type" value="Genomic_DNA"/>
</dbReference>
<evidence type="ECO:0000313" key="2">
    <source>
        <dbReference type="EMBL" id="WUP73827.1"/>
    </source>
</evidence>
<gene>
    <name evidence="2" type="ORF">OG913_31255</name>
</gene>
<name>A0ABZ1SMY3_9ACTN</name>